<organism evidence="3 4">
    <name type="scientific">Pseudonocardia zijingensis</name>
    <dbReference type="NCBI Taxonomy" id="153376"/>
    <lineage>
        <taxon>Bacteria</taxon>
        <taxon>Bacillati</taxon>
        <taxon>Actinomycetota</taxon>
        <taxon>Actinomycetes</taxon>
        <taxon>Pseudonocardiales</taxon>
        <taxon>Pseudonocardiaceae</taxon>
        <taxon>Pseudonocardia</taxon>
    </lineage>
</organism>
<protein>
    <submittedName>
        <fullName evidence="3">DUF6286 domain-containing protein</fullName>
    </submittedName>
</protein>
<reference evidence="3 4" key="1">
    <citation type="journal article" date="2019" name="Int. J. Syst. Evol. Microbiol.">
        <title>The Global Catalogue of Microorganisms (GCM) 10K type strain sequencing project: providing services to taxonomists for standard genome sequencing and annotation.</title>
        <authorList>
            <consortium name="The Broad Institute Genomics Platform"/>
            <consortium name="The Broad Institute Genome Sequencing Center for Infectious Disease"/>
            <person name="Wu L."/>
            <person name="Ma J."/>
        </authorList>
    </citation>
    <scope>NUCLEOTIDE SEQUENCE [LARGE SCALE GENOMIC DNA]</scope>
    <source>
        <strain evidence="3 4">JCM 11117</strain>
    </source>
</reference>
<keyword evidence="1" id="KW-0472">Membrane</keyword>
<dbReference type="Pfam" id="PF19803">
    <property type="entry name" value="DUF6286"/>
    <property type="match status" value="1"/>
</dbReference>
<feature type="transmembrane region" description="Helical" evidence="1">
    <location>
        <begin position="61"/>
        <end position="82"/>
    </location>
</feature>
<evidence type="ECO:0000313" key="3">
    <source>
        <dbReference type="EMBL" id="GAA0895363.1"/>
    </source>
</evidence>
<keyword evidence="1" id="KW-1133">Transmembrane helix</keyword>
<dbReference type="InterPro" id="IPR046253">
    <property type="entry name" value="DUF6286"/>
</dbReference>
<evidence type="ECO:0000259" key="2">
    <source>
        <dbReference type="Pfam" id="PF19803"/>
    </source>
</evidence>
<feature type="domain" description="DUF6286" evidence="2">
    <location>
        <begin position="70"/>
        <end position="173"/>
    </location>
</feature>
<keyword evidence="4" id="KW-1185">Reference proteome</keyword>
<proteinExistence type="predicted"/>
<accession>A0ABN1N6P1</accession>
<sequence>MRVLLRVLAPLLGLAVAVIGVLVLLEVVAAWVRPDGTEGLVVPWHDWYATLGRVAWHDAPVPGIAIGVAVLGLLLVLVGLLARRHDLAVDGPAPEITVTTSPRVLARLVGRRVRSADDVAAASVTASRRRVSVAAQAWSDAGPDLGDSVRARVEGLLDEVPLHRRPRVTVTVQDRKGPR</sequence>
<dbReference type="Proteomes" id="UP001499967">
    <property type="component" value="Unassembled WGS sequence"/>
</dbReference>
<dbReference type="EMBL" id="BAAAHP010000158">
    <property type="protein sequence ID" value="GAA0895363.1"/>
    <property type="molecule type" value="Genomic_DNA"/>
</dbReference>
<dbReference type="RefSeq" id="WP_343944081.1">
    <property type="nucleotide sequence ID" value="NZ_BAAAHP010000158.1"/>
</dbReference>
<gene>
    <name evidence="3" type="ORF">GCM10009559_50850</name>
</gene>
<keyword evidence="1" id="KW-0812">Transmembrane</keyword>
<evidence type="ECO:0000313" key="4">
    <source>
        <dbReference type="Proteomes" id="UP001499967"/>
    </source>
</evidence>
<name>A0ABN1N6P1_9PSEU</name>
<comment type="caution">
    <text evidence="3">The sequence shown here is derived from an EMBL/GenBank/DDBJ whole genome shotgun (WGS) entry which is preliminary data.</text>
</comment>
<evidence type="ECO:0000256" key="1">
    <source>
        <dbReference type="SAM" id="Phobius"/>
    </source>
</evidence>